<dbReference type="Pfam" id="PF00240">
    <property type="entry name" value="ubiquitin"/>
    <property type="match status" value="1"/>
</dbReference>
<dbReference type="EMBL" id="OU466857">
    <property type="protein sequence ID" value="CAH2036620.1"/>
    <property type="molecule type" value="Genomic_DNA"/>
</dbReference>
<dbReference type="PROSITE" id="PS50053">
    <property type="entry name" value="UBIQUITIN_2"/>
    <property type="match status" value="1"/>
</dbReference>
<gene>
    <name evidence="3" type="ORF">TAV2_LOCUS1426</name>
</gene>
<dbReference type="Proteomes" id="UP000836841">
    <property type="component" value="Chromosome 1"/>
</dbReference>
<dbReference type="PRINTS" id="PR00348">
    <property type="entry name" value="UBIQUITIN"/>
</dbReference>
<keyword evidence="4" id="KW-1185">Reference proteome</keyword>
<dbReference type="SUPFAM" id="SSF54236">
    <property type="entry name" value="Ubiquitin-like"/>
    <property type="match status" value="1"/>
</dbReference>
<dbReference type="AlphaFoldDB" id="A0AAU9REI6"/>
<dbReference type="InterPro" id="IPR050158">
    <property type="entry name" value="Ubiquitin_ubiquitin-like"/>
</dbReference>
<dbReference type="GO" id="GO:0003729">
    <property type="term" value="F:mRNA binding"/>
    <property type="evidence" value="ECO:0007669"/>
    <property type="project" value="UniProtKB-ARBA"/>
</dbReference>
<evidence type="ECO:0000256" key="1">
    <source>
        <dbReference type="ARBA" id="ARBA00022499"/>
    </source>
</evidence>
<evidence type="ECO:0000313" key="3">
    <source>
        <dbReference type="EMBL" id="CAH2036620.1"/>
    </source>
</evidence>
<dbReference type="InterPro" id="IPR019956">
    <property type="entry name" value="Ubiquitin_dom"/>
</dbReference>
<dbReference type="InterPro" id="IPR029071">
    <property type="entry name" value="Ubiquitin-like_domsf"/>
</dbReference>
<dbReference type="InterPro" id="IPR000626">
    <property type="entry name" value="Ubiquitin-like_dom"/>
</dbReference>
<protein>
    <recommendedName>
        <fullName evidence="2">Ubiquitin-like domain-containing protein</fullName>
    </recommendedName>
</protein>
<accession>A0AAU9REI6</accession>
<dbReference type="Gene3D" id="3.10.20.90">
    <property type="entry name" value="Phosphatidylinositol 3-kinase Catalytic Subunit, Chain A, domain 1"/>
    <property type="match status" value="1"/>
</dbReference>
<proteinExistence type="predicted"/>
<keyword evidence="1" id="KW-1017">Isopeptide bond</keyword>
<name>A0AAU9REI6_THLAR</name>
<dbReference type="PANTHER" id="PTHR10666">
    <property type="entry name" value="UBIQUITIN"/>
    <property type="match status" value="1"/>
</dbReference>
<sequence length="134" mass="15039">MKNVDGKTMLNLEVDNSNFIDIKIEEDPTRPGQSRHGKLAKIPNKTLGEKMNINLEVDSSKIVDLRIGHVMQIFCKTHMGKTITLTVGSFDTVESVKAKIQEKEGISAELQRLLFCGRQLEDGHTTSSRIRPFT</sequence>
<evidence type="ECO:0000259" key="2">
    <source>
        <dbReference type="PROSITE" id="PS50053"/>
    </source>
</evidence>
<organism evidence="3 4">
    <name type="scientific">Thlaspi arvense</name>
    <name type="common">Field penny-cress</name>
    <dbReference type="NCBI Taxonomy" id="13288"/>
    <lineage>
        <taxon>Eukaryota</taxon>
        <taxon>Viridiplantae</taxon>
        <taxon>Streptophyta</taxon>
        <taxon>Embryophyta</taxon>
        <taxon>Tracheophyta</taxon>
        <taxon>Spermatophyta</taxon>
        <taxon>Magnoliopsida</taxon>
        <taxon>eudicotyledons</taxon>
        <taxon>Gunneridae</taxon>
        <taxon>Pentapetalae</taxon>
        <taxon>rosids</taxon>
        <taxon>malvids</taxon>
        <taxon>Brassicales</taxon>
        <taxon>Brassicaceae</taxon>
        <taxon>Thlaspideae</taxon>
        <taxon>Thlaspi</taxon>
    </lineage>
</organism>
<dbReference type="SMART" id="SM00213">
    <property type="entry name" value="UBQ"/>
    <property type="match status" value="1"/>
</dbReference>
<reference evidence="3 4" key="1">
    <citation type="submission" date="2022-03" db="EMBL/GenBank/DDBJ databases">
        <authorList>
            <person name="Nunn A."/>
            <person name="Chopra R."/>
            <person name="Nunn A."/>
            <person name="Contreras Garrido A."/>
        </authorList>
    </citation>
    <scope>NUCLEOTIDE SEQUENCE [LARGE SCALE GENOMIC DNA]</scope>
</reference>
<evidence type="ECO:0000313" key="4">
    <source>
        <dbReference type="Proteomes" id="UP000836841"/>
    </source>
</evidence>
<feature type="domain" description="Ubiquitin-like" evidence="2">
    <location>
        <begin position="71"/>
        <end position="128"/>
    </location>
</feature>